<organism evidence="2 3">
    <name type="scientific">Segniliparus rugosus (strain ATCC BAA-974 / DSM 45345 / CCUG 50838 / CIP 108380 / JCM 13579 / CDC 945)</name>
    <dbReference type="NCBI Taxonomy" id="679197"/>
    <lineage>
        <taxon>Bacteria</taxon>
        <taxon>Bacillati</taxon>
        <taxon>Actinomycetota</taxon>
        <taxon>Actinomycetes</taxon>
        <taxon>Mycobacteriales</taxon>
        <taxon>Segniliparaceae</taxon>
        <taxon>Segniliparus</taxon>
    </lineage>
</organism>
<gene>
    <name evidence="2" type="ORF">HMPREF9336_00882</name>
</gene>
<reference evidence="2 3" key="1">
    <citation type="journal article" date="2011" name="Stand. Genomic Sci.">
        <title>High quality draft genome sequence of Segniliparus rugosus CDC 945(T)= (ATCC BAA-974(T)).</title>
        <authorList>
            <person name="Earl A.M."/>
            <person name="Desjardins C.A."/>
            <person name="Fitzgerald M.G."/>
            <person name="Arachchi H.M."/>
            <person name="Zeng Q."/>
            <person name="Mehta T."/>
            <person name="Griggs A."/>
            <person name="Birren B.W."/>
            <person name="Toney N.C."/>
            <person name="Carr J."/>
            <person name="Posey J."/>
            <person name="Butler W.R."/>
        </authorList>
    </citation>
    <scope>NUCLEOTIDE SEQUENCE [LARGE SCALE GENOMIC DNA]</scope>
    <source>
        <strain evidence="3">ATCC BAA-974 / DSM 45345 / CCUG 50838 / CIP 108380 / JCM 13579 / CDC 945</strain>
    </source>
</reference>
<proteinExistence type="predicted"/>
<sequence length="505" mass="56092">MPKRDSNWVLIDVVIVGAGFAGLASAIKLRETGISDFAILERAERVGGTWRDAVYPGAEVDVPAWLYSLSFAPNPDWSAVNATASEIQNYIENIVRRFELDPSIRFGANVCQAAFDEREGRWRIETEDGRRFAARAVIGADGLLSNASFPKVPGLDAFGGHKILCANWDTGYDCAGKRVGVVGTGASAVQVIPELVEVVDQLVVFQRTPAWVIPRVNFQIPDALKRLFRRFPGAQRAVRGALYSFYELLTYALVWITPLTKVAEGVSRRHLRSQVKDPRLRAQLSPRYRLGCKRPLITSAFYPAIQRQNCTFVPHAVVEVREDGVRAADGSEHKLDCIVFATGYDVGDRGSAFRLIGRGGRTIAEDWAHGMVGYKSVNVSGYPNYFWIMGPNAFGHSSELLFIEEQVRYSVRGIKELLSRDLRFLDVKPQAQAAHNARLQRKLAKTTFNSGCQSWYLTESGFNGMMFPGGVTAYRRQMGKLDLADYDLAYHTVAPCGPDTARSVR</sequence>
<dbReference type="EMBL" id="ACZI02000003">
    <property type="protein sequence ID" value="EFV14270.1"/>
    <property type="molecule type" value="Genomic_DNA"/>
</dbReference>
<evidence type="ECO:0000313" key="3">
    <source>
        <dbReference type="Proteomes" id="UP000004816"/>
    </source>
</evidence>
<dbReference type="HOGENOM" id="CLU_006937_7_1_11"/>
<dbReference type="InterPro" id="IPR036188">
    <property type="entry name" value="FAD/NAD-bd_sf"/>
</dbReference>
<dbReference type="InterPro" id="IPR051209">
    <property type="entry name" value="FAD-bind_Monooxygenase_sf"/>
</dbReference>
<dbReference type="SUPFAM" id="SSF51905">
    <property type="entry name" value="FAD/NAD(P)-binding domain"/>
    <property type="match status" value="1"/>
</dbReference>
<dbReference type="AlphaFoldDB" id="E5XN12"/>
<evidence type="ECO:0000256" key="1">
    <source>
        <dbReference type="SAM" id="Phobius"/>
    </source>
</evidence>
<keyword evidence="1" id="KW-0812">Transmembrane</keyword>
<dbReference type="RefSeq" id="WP_007468214.1">
    <property type="nucleotide sequence ID" value="NZ_KI391954.1"/>
</dbReference>
<keyword evidence="3" id="KW-1185">Reference proteome</keyword>
<dbReference type="STRING" id="679197.HMPREF9336_00882"/>
<dbReference type="OrthoDB" id="5168853at2"/>
<dbReference type="Pfam" id="PF13738">
    <property type="entry name" value="Pyr_redox_3"/>
    <property type="match status" value="1"/>
</dbReference>
<keyword evidence="1" id="KW-1133">Transmembrane helix</keyword>
<evidence type="ECO:0008006" key="4">
    <source>
        <dbReference type="Google" id="ProtNLM"/>
    </source>
</evidence>
<protein>
    <recommendedName>
        <fullName evidence="4">Monooxygenase</fullName>
    </recommendedName>
</protein>
<dbReference type="eggNOG" id="COG2072">
    <property type="taxonomic scope" value="Bacteria"/>
</dbReference>
<name>E5XN12_SEGRC</name>
<keyword evidence="1" id="KW-0472">Membrane</keyword>
<evidence type="ECO:0000313" key="2">
    <source>
        <dbReference type="EMBL" id="EFV14270.1"/>
    </source>
</evidence>
<dbReference type="PRINTS" id="PR00419">
    <property type="entry name" value="ADXRDTASE"/>
</dbReference>
<dbReference type="Gene3D" id="3.50.50.60">
    <property type="entry name" value="FAD/NAD(P)-binding domain"/>
    <property type="match status" value="2"/>
</dbReference>
<dbReference type="PANTHER" id="PTHR42877">
    <property type="entry name" value="L-ORNITHINE N(5)-MONOOXYGENASE-RELATED"/>
    <property type="match status" value="1"/>
</dbReference>
<dbReference type="Proteomes" id="UP000004816">
    <property type="component" value="Unassembled WGS sequence"/>
</dbReference>
<feature type="transmembrane region" description="Helical" evidence="1">
    <location>
        <begin position="7"/>
        <end position="27"/>
    </location>
</feature>
<dbReference type="PANTHER" id="PTHR42877:SF4">
    <property type="entry name" value="FAD_NAD(P)-BINDING DOMAIN-CONTAINING PROTEIN-RELATED"/>
    <property type="match status" value="1"/>
</dbReference>
<comment type="caution">
    <text evidence="2">The sequence shown here is derived from an EMBL/GenBank/DDBJ whole genome shotgun (WGS) entry which is preliminary data.</text>
</comment>
<accession>E5XN12</accession>